<reference evidence="3 4" key="1">
    <citation type="journal article" date="2011" name="PLoS Genet.">
        <title>Genome sequencing and comparative transcriptomics of the model entomopathogenic fungi Metarhizium anisopliae and M. acridum.</title>
        <authorList>
            <person name="Gao Q."/>
            <person name="Jin K."/>
            <person name="Ying S.H."/>
            <person name="Zhang Y."/>
            <person name="Xiao G."/>
            <person name="Shang Y."/>
            <person name="Duan Z."/>
            <person name="Hu X."/>
            <person name="Xie X.Q."/>
            <person name="Zhou G."/>
            <person name="Peng G."/>
            <person name="Luo Z."/>
            <person name="Huang W."/>
            <person name="Wang B."/>
            <person name="Fang W."/>
            <person name="Wang S."/>
            <person name="Zhong Y."/>
            <person name="Ma L.J."/>
            <person name="St Leger R.J."/>
            <person name="Zhao G.P."/>
            <person name="Pei Y."/>
            <person name="Feng M.G."/>
            <person name="Xia Y."/>
            <person name="Wang C."/>
        </authorList>
    </citation>
    <scope>NUCLEOTIDE SEQUENCE [LARGE SCALE GENOMIC DNA]</scope>
    <source>
        <strain evidence="3 4">CQMa 102</strain>
    </source>
</reference>
<feature type="compositionally biased region" description="Acidic residues" evidence="1">
    <location>
        <begin position="231"/>
        <end position="244"/>
    </location>
</feature>
<name>E9DY11_METAQ</name>
<dbReference type="OrthoDB" id="4940489at2759"/>
<feature type="compositionally biased region" description="Low complexity" evidence="1">
    <location>
        <begin position="249"/>
        <end position="279"/>
    </location>
</feature>
<protein>
    <submittedName>
        <fullName evidence="3">Uncharacterized protein</fullName>
    </submittedName>
</protein>
<evidence type="ECO:0000256" key="1">
    <source>
        <dbReference type="SAM" id="MobiDB-lite"/>
    </source>
</evidence>
<dbReference type="HOGENOM" id="CLU_048307_0_0_1"/>
<dbReference type="Proteomes" id="UP000002499">
    <property type="component" value="Unassembled WGS sequence"/>
</dbReference>
<dbReference type="EMBL" id="GL698482">
    <property type="protein sequence ID" value="EFY91346.1"/>
    <property type="molecule type" value="Genomic_DNA"/>
</dbReference>
<evidence type="ECO:0000313" key="3">
    <source>
        <dbReference type="EMBL" id="EFY91346.1"/>
    </source>
</evidence>
<evidence type="ECO:0000313" key="4">
    <source>
        <dbReference type="Proteomes" id="UP000002499"/>
    </source>
</evidence>
<keyword evidence="4" id="KW-1185">Reference proteome</keyword>
<dbReference type="STRING" id="655827.E9DY11"/>
<feature type="signal peptide" evidence="2">
    <location>
        <begin position="1"/>
        <end position="17"/>
    </location>
</feature>
<gene>
    <name evidence="3" type="ORF">MAC_02509</name>
</gene>
<sequence length="456" mass="48777">MGVFEALFLLFASQALAAPVDSQEGTKNAAGQNGILHLPLVPIAREVDARDIAKREISTPVDYFKYEGPKPATSVGIVLEIGQPPQKVIALSSFSFMVRVPSSCFASLSVEDSSAGTMAPGSAIGISYQDQIKSNCRMYLGRDAKIHIITALDAEHSPPWAGYLVQDDARGQVCVLSAEGNTVQEVFTKMHSASARAVQRYIKANGFQAAEGGLEKKAKSRRGRASPTYEDYLDSSSDGEDDGNVSDASTRSTRSSIVSSKSTGPVLTPPTTTGSTTASPERFAASASSVHVMNPVPPPPAVPVLPPPGWPNRCNMAMHGPLPPPPPPPPAAARVFQPASMVPPPLSYLATYPVILTFKSKVYGELMVLDRCSLDYVFIVTRACEILLDRFHEFSRAPAVLPSRLQIRQMRREIESVTVNGEKYVLGGRHFDLSALPLGPAPKGLKIVLSVHDAGS</sequence>
<evidence type="ECO:0000256" key="2">
    <source>
        <dbReference type="SAM" id="SignalP"/>
    </source>
</evidence>
<organism evidence="4">
    <name type="scientific">Metarhizium acridum (strain CQMa 102)</name>
    <dbReference type="NCBI Taxonomy" id="655827"/>
    <lineage>
        <taxon>Eukaryota</taxon>
        <taxon>Fungi</taxon>
        <taxon>Dikarya</taxon>
        <taxon>Ascomycota</taxon>
        <taxon>Pezizomycotina</taxon>
        <taxon>Sordariomycetes</taxon>
        <taxon>Hypocreomycetidae</taxon>
        <taxon>Hypocreales</taxon>
        <taxon>Clavicipitaceae</taxon>
        <taxon>Metarhizium</taxon>
    </lineage>
</organism>
<accession>E9DY11</accession>
<dbReference type="InParanoid" id="E9DY11"/>
<feature type="region of interest" description="Disordered" evidence="1">
    <location>
        <begin position="214"/>
        <end position="279"/>
    </location>
</feature>
<feature type="chain" id="PRO_5003238718" evidence="2">
    <location>
        <begin position="18"/>
        <end position="456"/>
    </location>
</feature>
<dbReference type="eggNOG" id="ENOG502RNQF">
    <property type="taxonomic scope" value="Eukaryota"/>
</dbReference>
<keyword evidence="2" id="KW-0732">Signal</keyword>
<dbReference type="AlphaFoldDB" id="E9DY11"/>
<proteinExistence type="predicted"/>